<dbReference type="InterPro" id="IPR050465">
    <property type="entry name" value="UPF0194_transport"/>
</dbReference>
<accession>A0ABW0E6N3</accession>
<dbReference type="Proteomes" id="UP001596161">
    <property type="component" value="Unassembled WGS sequence"/>
</dbReference>
<organism evidence="5 6">
    <name type="scientific">Adhaeribacter terreus</name>
    <dbReference type="NCBI Taxonomy" id="529703"/>
    <lineage>
        <taxon>Bacteria</taxon>
        <taxon>Pseudomonadati</taxon>
        <taxon>Bacteroidota</taxon>
        <taxon>Cytophagia</taxon>
        <taxon>Cytophagales</taxon>
        <taxon>Hymenobacteraceae</taxon>
        <taxon>Adhaeribacter</taxon>
    </lineage>
</organism>
<reference evidence="6" key="1">
    <citation type="journal article" date="2019" name="Int. J. Syst. Evol. Microbiol.">
        <title>The Global Catalogue of Microorganisms (GCM) 10K type strain sequencing project: providing services to taxonomists for standard genome sequencing and annotation.</title>
        <authorList>
            <consortium name="The Broad Institute Genomics Platform"/>
            <consortium name="The Broad Institute Genome Sequencing Center for Infectious Disease"/>
            <person name="Wu L."/>
            <person name="Ma J."/>
        </authorList>
    </citation>
    <scope>NUCLEOTIDE SEQUENCE [LARGE SCALE GENOMIC DNA]</scope>
    <source>
        <strain evidence="6">KACC 12602</strain>
    </source>
</reference>
<sequence length="324" mass="35821">MRTTVKNTVFGFYRVFRYRFGVLLLFFIAFSCGKKEEDTSEKPKTSFNPSQVSAIGRIEPAEKIIQISAEVSGVVKQILVEAGDSVKAGDKLLEMTTETEAAQVQNDETTIATRQAEIRAAQAELAAAQTKAANAKLQYQRLQNAYDQGAESKQNTDNARTEAQTAQKEAERLQAELNVKRNAVADAIQKRDLSKLALEKRYVKAPKNGLVLTMDLTPGAAVTAFTSIADFAPEGPVTALCEVDELFADRVKIGQKAIIRHQGMNDTLAFGKVIFAAPYLKKKSLFSDVGDDLEDRRVREVRIQAENGQNMIFGMRVECIIFTK</sequence>
<dbReference type="InterPro" id="IPR000089">
    <property type="entry name" value="Biotin_lipoyl"/>
</dbReference>
<keyword evidence="6" id="KW-1185">Reference proteome</keyword>
<evidence type="ECO:0000256" key="1">
    <source>
        <dbReference type="ARBA" id="ARBA00004196"/>
    </source>
</evidence>
<feature type="coiled-coil region" evidence="3">
    <location>
        <begin position="111"/>
        <end position="190"/>
    </location>
</feature>
<dbReference type="PANTHER" id="PTHR32347:SF27">
    <property type="entry name" value="RND EFFLUX PUMP MEMBRANE FUSION PROTEIN BARREL-SANDWICH DOMAIN-CONTAINING PROTEIN"/>
    <property type="match status" value="1"/>
</dbReference>
<evidence type="ECO:0000313" key="6">
    <source>
        <dbReference type="Proteomes" id="UP001596161"/>
    </source>
</evidence>
<keyword evidence="2 3" id="KW-0175">Coiled coil</keyword>
<name>A0ABW0E6N3_9BACT</name>
<dbReference type="Pfam" id="PF00364">
    <property type="entry name" value="Biotin_lipoyl"/>
    <property type="match status" value="1"/>
</dbReference>
<feature type="domain" description="Lipoyl-binding" evidence="4">
    <location>
        <begin position="65"/>
        <end position="94"/>
    </location>
</feature>
<dbReference type="Gene3D" id="2.40.50.100">
    <property type="match status" value="1"/>
</dbReference>
<dbReference type="SUPFAM" id="SSF111369">
    <property type="entry name" value="HlyD-like secretion proteins"/>
    <property type="match status" value="1"/>
</dbReference>
<comment type="caution">
    <text evidence="5">The sequence shown here is derived from an EMBL/GenBank/DDBJ whole genome shotgun (WGS) entry which is preliminary data.</text>
</comment>
<protein>
    <submittedName>
        <fullName evidence="5">HlyD family secretion protein</fullName>
    </submittedName>
</protein>
<comment type="subcellular location">
    <subcellularLocation>
        <location evidence="1">Cell envelope</location>
    </subcellularLocation>
</comment>
<gene>
    <name evidence="5" type="ORF">ACFPIB_01040</name>
</gene>
<dbReference type="PANTHER" id="PTHR32347">
    <property type="entry name" value="EFFLUX SYSTEM COMPONENT YKNX-RELATED"/>
    <property type="match status" value="1"/>
</dbReference>
<evidence type="ECO:0000313" key="5">
    <source>
        <dbReference type="EMBL" id="MFC5269173.1"/>
    </source>
</evidence>
<proteinExistence type="predicted"/>
<dbReference type="RefSeq" id="WP_378015557.1">
    <property type="nucleotide sequence ID" value="NZ_JBHSKT010000001.1"/>
</dbReference>
<dbReference type="Gene3D" id="1.10.287.470">
    <property type="entry name" value="Helix hairpin bin"/>
    <property type="match status" value="1"/>
</dbReference>
<evidence type="ECO:0000256" key="2">
    <source>
        <dbReference type="ARBA" id="ARBA00023054"/>
    </source>
</evidence>
<evidence type="ECO:0000256" key="3">
    <source>
        <dbReference type="SAM" id="Coils"/>
    </source>
</evidence>
<evidence type="ECO:0000259" key="4">
    <source>
        <dbReference type="Pfam" id="PF00364"/>
    </source>
</evidence>
<dbReference type="EMBL" id="JBHSKT010000001">
    <property type="protein sequence ID" value="MFC5269173.1"/>
    <property type="molecule type" value="Genomic_DNA"/>
</dbReference>
<dbReference type="PROSITE" id="PS51257">
    <property type="entry name" value="PROKAR_LIPOPROTEIN"/>
    <property type="match status" value="1"/>
</dbReference>